<proteinExistence type="predicted"/>
<gene>
    <name evidence="3" type="ORF">NXF25_014916</name>
</gene>
<keyword evidence="4" id="KW-1185">Reference proteome</keyword>
<dbReference type="EMBL" id="JAOTOJ010000011">
    <property type="protein sequence ID" value="KAK9394388.1"/>
    <property type="molecule type" value="Genomic_DNA"/>
</dbReference>
<evidence type="ECO:0000256" key="2">
    <source>
        <dbReference type="SAM" id="SignalP"/>
    </source>
</evidence>
<evidence type="ECO:0000256" key="1">
    <source>
        <dbReference type="SAM" id="Coils"/>
    </source>
</evidence>
<feature type="signal peptide" evidence="2">
    <location>
        <begin position="1"/>
        <end position="16"/>
    </location>
</feature>
<dbReference type="Proteomes" id="UP001474421">
    <property type="component" value="Unassembled WGS sequence"/>
</dbReference>
<dbReference type="SUPFAM" id="SSF58113">
    <property type="entry name" value="Apolipoprotein A-I"/>
    <property type="match status" value="1"/>
</dbReference>
<name>A0AAW1AX96_CROAD</name>
<evidence type="ECO:0000313" key="4">
    <source>
        <dbReference type="Proteomes" id="UP001474421"/>
    </source>
</evidence>
<feature type="chain" id="PRO_5043822226" evidence="2">
    <location>
        <begin position="17"/>
        <end position="258"/>
    </location>
</feature>
<keyword evidence="1" id="KW-0175">Coiled coil</keyword>
<reference evidence="3 4" key="1">
    <citation type="journal article" date="2024" name="Proc. Natl. Acad. Sci. U.S.A.">
        <title>The genetic regulatory architecture and epigenomic basis for age-related changes in rattlesnake venom.</title>
        <authorList>
            <person name="Hogan M.P."/>
            <person name="Holding M.L."/>
            <person name="Nystrom G.S."/>
            <person name="Colston T.J."/>
            <person name="Bartlett D.A."/>
            <person name="Mason A.J."/>
            <person name="Ellsworth S.A."/>
            <person name="Rautsaw R.M."/>
            <person name="Lawrence K.C."/>
            <person name="Strickland J.L."/>
            <person name="He B."/>
            <person name="Fraser P."/>
            <person name="Margres M.J."/>
            <person name="Gilbert D.M."/>
            <person name="Gibbs H.L."/>
            <person name="Parkinson C.L."/>
            <person name="Rokyta D.R."/>
        </authorList>
    </citation>
    <scope>NUCLEOTIDE SEQUENCE [LARGE SCALE GENOMIC DNA]</scope>
    <source>
        <strain evidence="3">DRR0105</strain>
    </source>
</reference>
<organism evidence="3 4">
    <name type="scientific">Crotalus adamanteus</name>
    <name type="common">Eastern diamondback rattlesnake</name>
    <dbReference type="NCBI Taxonomy" id="8729"/>
    <lineage>
        <taxon>Eukaryota</taxon>
        <taxon>Metazoa</taxon>
        <taxon>Chordata</taxon>
        <taxon>Craniata</taxon>
        <taxon>Vertebrata</taxon>
        <taxon>Euteleostomi</taxon>
        <taxon>Lepidosauria</taxon>
        <taxon>Squamata</taxon>
        <taxon>Bifurcata</taxon>
        <taxon>Unidentata</taxon>
        <taxon>Episquamata</taxon>
        <taxon>Toxicofera</taxon>
        <taxon>Serpentes</taxon>
        <taxon>Colubroidea</taxon>
        <taxon>Viperidae</taxon>
        <taxon>Crotalinae</taxon>
        <taxon>Crotalus</taxon>
    </lineage>
</organism>
<dbReference type="Gene3D" id="1.20.120.20">
    <property type="entry name" value="Apolipoprotein"/>
    <property type="match status" value="1"/>
</dbReference>
<feature type="coiled-coil region" evidence="1">
    <location>
        <begin position="165"/>
        <end position="196"/>
    </location>
</feature>
<sequence>MKFFILAFVIFSGSQAYVLREEPYPHLAKLNRELLEYLQNITGIVDEKIDYIQSLELSQLVLDRLHNASLTIRERLNYLESKLPPGVLRSYHLAIAMSMGLVEKGINTLNDFKKHVTPVTDKVADSLYSIMAPFANTVLEKVGPYSEALRQALSTRVEGLNPRLSERLKKRVEKLSKELAELVQTLQNELQEFKASLEPAANHVHEKVKEGVEGISQQLQAYIAPILDSLKKYMEFKWWAPKEDDFYESTSSILIDFD</sequence>
<protein>
    <submittedName>
        <fullName evidence="3">Apolipoprotein A-IV-like</fullName>
    </submittedName>
</protein>
<evidence type="ECO:0000313" key="3">
    <source>
        <dbReference type="EMBL" id="KAK9394388.1"/>
    </source>
</evidence>
<accession>A0AAW1AX96</accession>
<dbReference type="AlphaFoldDB" id="A0AAW1AX96"/>
<comment type="caution">
    <text evidence="3">The sequence shown here is derived from an EMBL/GenBank/DDBJ whole genome shotgun (WGS) entry which is preliminary data.</text>
</comment>
<keyword evidence="2" id="KW-0732">Signal</keyword>